<evidence type="ECO:0000313" key="1">
    <source>
        <dbReference type="EMBL" id="KAK8866270.1"/>
    </source>
</evidence>
<organism evidence="1 2">
    <name type="scientific">Tritrichomonas musculus</name>
    <dbReference type="NCBI Taxonomy" id="1915356"/>
    <lineage>
        <taxon>Eukaryota</taxon>
        <taxon>Metamonada</taxon>
        <taxon>Parabasalia</taxon>
        <taxon>Tritrichomonadida</taxon>
        <taxon>Tritrichomonadidae</taxon>
        <taxon>Tritrichomonas</taxon>
    </lineage>
</organism>
<protein>
    <submittedName>
        <fullName evidence="1">Uncharacterized protein</fullName>
    </submittedName>
</protein>
<evidence type="ECO:0000313" key="2">
    <source>
        <dbReference type="Proteomes" id="UP001470230"/>
    </source>
</evidence>
<proteinExistence type="predicted"/>
<dbReference type="Proteomes" id="UP001470230">
    <property type="component" value="Unassembled WGS sequence"/>
</dbReference>
<gene>
    <name evidence="1" type="ORF">M9Y10_009229</name>
</gene>
<sequence length="215" mass="23782">MRSDFNLVTNNVDVMNYDVKYLTNKVNNLSSEMVDQQNKTKYLKIKTDQIEIVADVALAFGIAGTVMGGASLGLQFSALGVQTASRTVNGFQKTGGQFQGLLSDISEDVSLDAGSSMLEIIGDGSELHDIPMDPYMRTVKTTTDLTPILEWYNKETTSPLTIKFNSEYDDTDKLVTTINGGMDICNRFRSSLKPTFKAITTRINVIHNDLFQKVN</sequence>
<dbReference type="EMBL" id="JAPFFF010000015">
    <property type="protein sequence ID" value="KAK8866270.1"/>
    <property type="molecule type" value="Genomic_DNA"/>
</dbReference>
<reference evidence="1 2" key="1">
    <citation type="submission" date="2024-04" db="EMBL/GenBank/DDBJ databases">
        <title>Tritrichomonas musculus Genome.</title>
        <authorList>
            <person name="Alves-Ferreira E."/>
            <person name="Grigg M."/>
            <person name="Lorenzi H."/>
            <person name="Galac M."/>
        </authorList>
    </citation>
    <scope>NUCLEOTIDE SEQUENCE [LARGE SCALE GENOMIC DNA]</scope>
    <source>
        <strain evidence="1 2">EAF2021</strain>
    </source>
</reference>
<accession>A0ABR2IMR4</accession>
<name>A0ABR2IMR4_9EUKA</name>
<comment type="caution">
    <text evidence="1">The sequence shown here is derived from an EMBL/GenBank/DDBJ whole genome shotgun (WGS) entry which is preliminary data.</text>
</comment>
<keyword evidence="2" id="KW-1185">Reference proteome</keyword>